<comment type="caution">
    <text evidence="8">The sequence shown here is derived from an EMBL/GenBank/DDBJ whole genome shotgun (WGS) entry which is preliminary data.</text>
</comment>
<dbReference type="PANTHER" id="PTHR32322:SF2">
    <property type="entry name" value="EAMA DOMAIN-CONTAINING PROTEIN"/>
    <property type="match status" value="1"/>
</dbReference>
<dbReference type="RefSeq" id="WP_128983613.1">
    <property type="nucleotide sequence ID" value="NZ_PDKJ01000025.1"/>
</dbReference>
<feature type="domain" description="EamA" evidence="7">
    <location>
        <begin position="8"/>
        <end position="140"/>
    </location>
</feature>
<feature type="transmembrane region" description="Helical" evidence="6">
    <location>
        <begin position="245"/>
        <end position="262"/>
    </location>
</feature>
<dbReference type="EMBL" id="PDKJ01000025">
    <property type="protein sequence ID" value="RXJ65528.1"/>
    <property type="molecule type" value="Genomic_DNA"/>
</dbReference>
<evidence type="ECO:0000256" key="5">
    <source>
        <dbReference type="ARBA" id="ARBA00023136"/>
    </source>
</evidence>
<feature type="transmembrane region" description="Helical" evidence="6">
    <location>
        <begin position="68"/>
        <end position="89"/>
    </location>
</feature>
<feature type="transmembrane region" description="Helical" evidence="6">
    <location>
        <begin position="268"/>
        <end position="285"/>
    </location>
</feature>
<dbReference type="PANTHER" id="PTHR32322">
    <property type="entry name" value="INNER MEMBRANE TRANSPORTER"/>
    <property type="match status" value="1"/>
</dbReference>
<keyword evidence="3 6" id="KW-0812">Transmembrane</keyword>
<sequence>MAENLQKGILPFFFVSLYGSGFIFCEYGLQNASAMAFLCLRFFITFCILAFIVYLFELPLPKTRKEFLHIFIAGSLTVGTFSIGGFLSVSYGVSGALNALIIALQPVLVTFLANRLLGEQINYRIVLGLFIGFIGVAFVVVSKIDLSSSSYIGIMCSIISLLGLCFGNLYQKKYCSEMNLFSGSSIQLFASTLLTLPFLYFEDIRVNWNFEFIIALSYMGIGVSIGAVSLLYIMIKNGEVSKVASIFYFVPVSASILSYFLLDQEIDRYIVLGIFFIFGSILLIHKKRKKKNV</sequence>
<feature type="transmembrane region" description="Helical" evidence="6">
    <location>
        <begin position="212"/>
        <end position="233"/>
    </location>
</feature>
<dbReference type="InterPro" id="IPR000620">
    <property type="entry name" value="EamA_dom"/>
</dbReference>
<gene>
    <name evidence="8" type="ORF">CRV08_15110</name>
</gene>
<accession>A0A4V1LQQ6</accession>
<evidence type="ECO:0000256" key="2">
    <source>
        <dbReference type="ARBA" id="ARBA00007362"/>
    </source>
</evidence>
<reference evidence="8 9" key="1">
    <citation type="submission" date="2017-10" db="EMBL/GenBank/DDBJ databases">
        <title>Genomics of the genus Arcobacter.</title>
        <authorList>
            <person name="Perez-Cataluna A."/>
            <person name="Figueras M.J."/>
        </authorList>
    </citation>
    <scope>NUCLEOTIDE SEQUENCE [LARGE SCALE GENOMIC DNA]</scope>
    <source>
        <strain evidence="8 9">CECT 8993</strain>
    </source>
</reference>
<dbReference type="InterPro" id="IPR050638">
    <property type="entry name" value="AA-Vitamin_Transporters"/>
</dbReference>
<feature type="transmembrane region" description="Helical" evidence="6">
    <location>
        <begin position="9"/>
        <end position="29"/>
    </location>
</feature>
<organism evidence="8 9">
    <name type="scientific">Halarcobacter ebronensis</name>
    <dbReference type="NCBI Taxonomy" id="1462615"/>
    <lineage>
        <taxon>Bacteria</taxon>
        <taxon>Pseudomonadati</taxon>
        <taxon>Campylobacterota</taxon>
        <taxon>Epsilonproteobacteria</taxon>
        <taxon>Campylobacterales</taxon>
        <taxon>Arcobacteraceae</taxon>
        <taxon>Halarcobacter</taxon>
    </lineage>
</organism>
<dbReference type="GO" id="GO:0016020">
    <property type="term" value="C:membrane"/>
    <property type="evidence" value="ECO:0007669"/>
    <property type="project" value="UniProtKB-SubCell"/>
</dbReference>
<evidence type="ECO:0000256" key="3">
    <source>
        <dbReference type="ARBA" id="ARBA00022692"/>
    </source>
</evidence>
<proteinExistence type="inferred from homology"/>
<evidence type="ECO:0000313" key="9">
    <source>
        <dbReference type="Proteomes" id="UP000290172"/>
    </source>
</evidence>
<dbReference type="Proteomes" id="UP000290172">
    <property type="component" value="Unassembled WGS sequence"/>
</dbReference>
<evidence type="ECO:0000256" key="6">
    <source>
        <dbReference type="SAM" id="Phobius"/>
    </source>
</evidence>
<dbReference type="InterPro" id="IPR037185">
    <property type="entry name" value="EmrE-like"/>
</dbReference>
<protein>
    <submittedName>
        <fullName evidence="8">EamA family transporter</fullName>
    </submittedName>
</protein>
<evidence type="ECO:0000259" key="7">
    <source>
        <dbReference type="Pfam" id="PF00892"/>
    </source>
</evidence>
<feature type="domain" description="EamA" evidence="7">
    <location>
        <begin position="152"/>
        <end position="284"/>
    </location>
</feature>
<keyword evidence="4 6" id="KW-1133">Transmembrane helix</keyword>
<dbReference type="Pfam" id="PF00892">
    <property type="entry name" value="EamA"/>
    <property type="match status" value="2"/>
</dbReference>
<comment type="similarity">
    <text evidence="2">Belongs to the EamA transporter family.</text>
</comment>
<comment type="subcellular location">
    <subcellularLocation>
        <location evidence="1">Membrane</location>
        <topology evidence="1">Multi-pass membrane protein</topology>
    </subcellularLocation>
</comment>
<evidence type="ECO:0000256" key="4">
    <source>
        <dbReference type="ARBA" id="ARBA00022989"/>
    </source>
</evidence>
<feature type="transmembrane region" description="Helical" evidence="6">
    <location>
        <begin position="125"/>
        <end position="144"/>
    </location>
</feature>
<evidence type="ECO:0000256" key="1">
    <source>
        <dbReference type="ARBA" id="ARBA00004141"/>
    </source>
</evidence>
<keyword evidence="5 6" id="KW-0472">Membrane</keyword>
<feature type="transmembrane region" description="Helical" evidence="6">
    <location>
        <begin position="35"/>
        <end position="56"/>
    </location>
</feature>
<dbReference type="AlphaFoldDB" id="A0A4V1LQQ6"/>
<feature type="transmembrane region" description="Helical" evidence="6">
    <location>
        <begin position="150"/>
        <end position="169"/>
    </location>
</feature>
<feature type="transmembrane region" description="Helical" evidence="6">
    <location>
        <begin position="181"/>
        <end position="200"/>
    </location>
</feature>
<name>A0A4V1LQQ6_9BACT</name>
<dbReference type="SUPFAM" id="SSF103481">
    <property type="entry name" value="Multidrug resistance efflux transporter EmrE"/>
    <property type="match status" value="2"/>
</dbReference>
<feature type="transmembrane region" description="Helical" evidence="6">
    <location>
        <begin position="95"/>
        <end position="113"/>
    </location>
</feature>
<evidence type="ECO:0000313" key="8">
    <source>
        <dbReference type="EMBL" id="RXJ65528.1"/>
    </source>
</evidence>